<dbReference type="AlphaFoldDB" id="F9WH19"/>
<evidence type="ECO:0000313" key="1">
    <source>
        <dbReference type="EMBL" id="CCD16608.1"/>
    </source>
</evidence>
<accession>F9WH19</accession>
<evidence type="ECO:0000313" key="2">
    <source>
        <dbReference type="Proteomes" id="UP000000702"/>
    </source>
</evidence>
<comment type="caution">
    <text evidence="1">The sequence shown here is derived from an EMBL/GenBank/DDBJ whole genome shotgun (WGS) entry which is preliminary data.</text>
</comment>
<proteinExistence type="predicted"/>
<gene>
    <name evidence="1" type="ORF">TCIL3000_0_15180</name>
</gene>
<reference evidence="1 2" key="2">
    <citation type="journal article" date="2012" name="Proc. Natl. Acad. Sci. U.S.A.">
        <title>Antigenic diversity is generated by distinct evolutionary mechanisms in African trypanosome species.</title>
        <authorList>
            <person name="Jackson A.P."/>
            <person name="Berry A."/>
            <person name="Aslett M."/>
            <person name="Allison H.C."/>
            <person name="Burton P."/>
            <person name="Vavrova-Anderson J."/>
            <person name="Brown R."/>
            <person name="Browne H."/>
            <person name="Corton N."/>
            <person name="Hauser H."/>
            <person name="Gamble J."/>
            <person name="Gilderthorp R."/>
            <person name="Marcello L."/>
            <person name="McQuillan J."/>
            <person name="Otto T.D."/>
            <person name="Quail M.A."/>
            <person name="Sanders M.J."/>
            <person name="van Tonder A."/>
            <person name="Ginger M.L."/>
            <person name="Field M.C."/>
            <person name="Barry J.D."/>
            <person name="Hertz-Fowler C."/>
            <person name="Berriman M."/>
        </authorList>
    </citation>
    <scope>NUCLEOTIDE SEQUENCE [LARGE SCALE GENOMIC DNA]</scope>
    <source>
        <strain evidence="1 2">IL3000</strain>
    </source>
</reference>
<dbReference type="VEuPathDB" id="TriTrypDB:TcIL3000_0_15180"/>
<sequence>MGGLSFAPCVEDDLLNPRHRDAGANALAEARRLAFLYGRAEEAYDSLRQHAASVGSSSQLQRDWREASIALLSLHGESGASAQRWMESGLLPFPAGEKDFAAVAGMPPWLYHHCMMYWTKLGCAALSQEGALGLTPKGASETLQFVVRDICCVRLAGAPRSIPHWTLLERVLSELLRHSQVPIADACPGLSAAQAMVELMVHYLRLYVVRYLQLRDRPLEGRRGLLHYRGVFDRASEGVNSSCVREAVACRLPTELPEMVLSPKHLLMAVQVLCGCDEAGMHWEKDLSAMVGDDSDVAGNRKLEELLNLYFFSSPPMAFDRLPHQRE</sequence>
<dbReference type="OMA" id="ILASPRC"/>
<keyword evidence="2" id="KW-1185">Reference proteome</keyword>
<dbReference type="EMBL" id="CAEQ01002362">
    <property type="protein sequence ID" value="CCD16608.1"/>
    <property type="molecule type" value="Genomic_DNA"/>
</dbReference>
<reference evidence="2" key="1">
    <citation type="submission" date="2011-07" db="EMBL/GenBank/DDBJ databases">
        <title>Divergent evolution of antigenic variation in African trypanosomes.</title>
        <authorList>
            <person name="Jackson A.P."/>
            <person name="Berry A."/>
            <person name="Allison H.C."/>
            <person name="Burton P."/>
            <person name="Anderson J."/>
            <person name="Aslett M."/>
            <person name="Brown R."/>
            <person name="Corton N."/>
            <person name="Harris D."/>
            <person name="Hauser H."/>
            <person name="Gamble J."/>
            <person name="Gilderthorp R."/>
            <person name="McQuillan J."/>
            <person name="Quail M.A."/>
            <person name="Sanders M."/>
            <person name="Van Tonder A."/>
            <person name="Ginger M.L."/>
            <person name="Donelson J.E."/>
            <person name="Field M.C."/>
            <person name="Barry J.D."/>
            <person name="Berriman M."/>
            <person name="Hertz-Fowler C."/>
        </authorList>
    </citation>
    <scope>NUCLEOTIDE SEQUENCE [LARGE SCALE GENOMIC DNA]</scope>
    <source>
        <strain evidence="2">IL3000</strain>
    </source>
</reference>
<organism evidence="1 2">
    <name type="scientific">Trypanosoma congolense (strain IL3000)</name>
    <dbReference type="NCBI Taxonomy" id="1068625"/>
    <lineage>
        <taxon>Eukaryota</taxon>
        <taxon>Discoba</taxon>
        <taxon>Euglenozoa</taxon>
        <taxon>Kinetoplastea</taxon>
        <taxon>Metakinetoplastina</taxon>
        <taxon>Trypanosomatida</taxon>
        <taxon>Trypanosomatidae</taxon>
        <taxon>Trypanosoma</taxon>
        <taxon>Nannomonas</taxon>
    </lineage>
</organism>
<name>F9WH19_TRYCI</name>
<protein>
    <submittedName>
        <fullName evidence="1">WGS project CAEQ00000000 data, annotated contig 583</fullName>
    </submittedName>
</protein>
<dbReference type="Proteomes" id="UP000000702">
    <property type="component" value="Unassembled WGS sequence"/>
</dbReference>